<proteinExistence type="predicted"/>
<reference evidence="4 5" key="1">
    <citation type="submission" date="2019-02" db="EMBL/GenBank/DDBJ databases">
        <title>Deep-cultivation of Planctomycetes and their phenomic and genomic characterization uncovers novel biology.</title>
        <authorList>
            <person name="Wiegand S."/>
            <person name="Jogler M."/>
            <person name="Boedeker C."/>
            <person name="Pinto D."/>
            <person name="Vollmers J."/>
            <person name="Rivas-Marin E."/>
            <person name="Kohn T."/>
            <person name="Peeters S.H."/>
            <person name="Heuer A."/>
            <person name="Rast P."/>
            <person name="Oberbeckmann S."/>
            <person name="Bunk B."/>
            <person name="Jeske O."/>
            <person name="Meyerdierks A."/>
            <person name="Storesund J.E."/>
            <person name="Kallscheuer N."/>
            <person name="Luecker S."/>
            <person name="Lage O.M."/>
            <person name="Pohl T."/>
            <person name="Merkel B.J."/>
            <person name="Hornburger P."/>
            <person name="Mueller R.-W."/>
            <person name="Bruemmer F."/>
            <person name="Labrenz M."/>
            <person name="Spormann A.M."/>
            <person name="Op den Camp H."/>
            <person name="Overmann J."/>
            <person name="Amann R."/>
            <person name="Jetten M.S.M."/>
            <person name="Mascher T."/>
            <person name="Medema M.H."/>
            <person name="Devos D.P."/>
            <person name="Kaster A.-K."/>
            <person name="Ovreas L."/>
            <person name="Rohde M."/>
            <person name="Galperin M.Y."/>
            <person name="Jogler C."/>
        </authorList>
    </citation>
    <scope>NUCLEOTIDE SEQUENCE [LARGE SCALE GENOMIC DNA]</scope>
    <source>
        <strain evidence="4 5">Pla85_3_4</strain>
    </source>
</reference>
<dbReference type="PANTHER" id="PTHR30093">
    <property type="entry name" value="GENERAL SECRETION PATHWAY PROTEIN G"/>
    <property type="match status" value="1"/>
</dbReference>
<feature type="chain" id="PRO_5022040305" description="DUF1559 domain-containing protein" evidence="2">
    <location>
        <begin position="26"/>
        <end position="844"/>
    </location>
</feature>
<dbReference type="PANTHER" id="PTHR30093:SF2">
    <property type="entry name" value="TYPE II SECRETION SYSTEM PROTEIN H"/>
    <property type="match status" value="1"/>
</dbReference>
<sequence length="844" mass="91619" precursor="true">MFRFRFLSALGSLFAVLASTSFCLALGVPPAPENPVVHRIAPAECLAYLSWSATADADPTSANSVEKLMAEPAMQEAIDAIDALVREYTPTTGAGDLFGRLSRNAARQTAALYLAEVQLGDGPPQVQAGAIFDLGENAAALAGELERWQTETFAAAAQPQPIDGQPFFTVRLDPSAPPITWGVRDSFLLITVGDGEMERLLARMQQEPPAWLTAIADTCPIERRSVIAFLNHSKVIETISQLPEGEMAKPFLDQLGLSSVRSIAIASGLDAEGFVTRACIDAPGEPTGLLKVFSGAALTDADLAVVPADAPAALAFKLDTVELFDLVTTMMGNVGGPAADQVPAMREGFQEAFQADIRDDVLASLGDTWTLFAAPDDGGLLTGWTIAVALKDRETFNKFFTSAMNIAKTVLPRDSIALKQTQVGKQQVYSAKFLGDLAIYPAWCVADDHLVFSLYPQAVLGFLGRKADFQPLKADAFTAGQSDQGDLQSYGQLDGAAAVQWAYPFALTAMRYLSQEHLNHGSDIESILPPGSAWLPHLKGNVTTWRRVDGGLQIVSRQAAPGVVGTAMSLELVCSVPQVMEQIDLWRQSQGVNCLQQIAIACLDYHDNNKSFPPAASVDADGKPLLSWRVLILPYMGEQELYQKFHLDEPWDSEHNKTLLTQMPDVYRMPASKSPAGTTVVLGNGGEEKGVFALKIPVQIGDITDGSSATILAVEAADEQAVPWTKPQDYDYEKTPGLKALVGSRKTEPLVVCCDGTVCRVPNSIEERKLPFYFDYQDDNVVWGMREVEPYRLPWESRRLRGPGAVQVREEFPRDREVTVPEVPFTPKDSEPFDDPFGPKPDGR</sequence>
<keyword evidence="2" id="KW-0732">Signal</keyword>
<dbReference type="KEGG" id="lcre:Pla8534_16740"/>
<feature type="region of interest" description="Disordered" evidence="1">
    <location>
        <begin position="812"/>
        <end position="844"/>
    </location>
</feature>
<gene>
    <name evidence="4" type="ORF">Pla8534_16740</name>
</gene>
<dbReference type="RefSeq" id="WP_197443099.1">
    <property type="nucleotide sequence ID" value="NZ_CP036433.1"/>
</dbReference>
<keyword evidence="5" id="KW-1185">Reference proteome</keyword>
<feature type="domain" description="DUF1559" evidence="3">
    <location>
        <begin position="587"/>
        <end position="671"/>
    </location>
</feature>
<evidence type="ECO:0000313" key="4">
    <source>
        <dbReference type="EMBL" id="QDU93889.1"/>
    </source>
</evidence>
<dbReference type="Pfam" id="PF07596">
    <property type="entry name" value="SBP_bac_10"/>
    <property type="match status" value="1"/>
</dbReference>
<evidence type="ECO:0000313" key="5">
    <source>
        <dbReference type="Proteomes" id="UP000317648"/>
    </source>
</evidence>
<evidence type="ECO:0000256" key="1">
    <source>
        <dbReference type="SAM" id="MobiDB-lite"/>
    </source>
</evidence>
<dbReference type="Proteomes" id="UP000317648">
    <property type="component" value="Chromosome"/>
</dbReference>
<name>A0A518DPX5_9BACT</name>
<dbReference type="InterPro" id="IPR011453">
    <property type="entry name" value="DUF1559"/>
</dbReference>
<protein>
    <recommendedName>
        <fullName evidence="3">DUF1559 domain-containing protein</fullName>
    </recommendedName>
</protein>
<feature type="signal peptide" evidence="2">
    <location>
        <begin position="1"/>
        <end position="25"/>
    </location>
</feature>
<evidence type="ECO:0000256" key="2">
    <source>
        <dbReference type="SAM" id="SignalP"/>
    </source>
</evidence>
<dbReference type="EMBL" id="CP036433">
    <property type="protein sequence ID" value="QDU93889.1"/>
    <property type="molecule type" value="Genomic_DNA"/>
</dbReference>
<dbReference type="AlphaFoldDB" id="A0A518DPX5"/>
<organism evidence="4 5">
    <name type="scientific">Lignipirellula cremea</name>
    <dbReference type="NCBI Taxonomy" id="2528010"/>
    <lineage>
        <taxon>Bacteria</taxon>
        <taxon>Pseudomonadati</taxon>
        <taxon>Planctomycetota</taxon>
        <taxon>Planctomycetia</taxon>
        <taxon>Pirellulales</taxon>
        <taxon>Pirellulaceae</taxon>
        <taxon>Lignipirellula</taxon>
    </lineage>
</organism>
<accession>A0A518DPX5</accession>
<evidence type="ECO:0000259" key="3">
    <source>
        <dbReference type="Pfam" id="PF07596"/>
    </source>
</evidence>